<dbReference type="Proteomes" id="UP000295627">
    <property type="component" value="Unassembled WGS sequence"/>
</dbReference>
<name>A0A4R5P3R7_9MYCO</name>
<comment type="caution">
    <text evidence="3">The sequence shown here is derived from an EMBL/GenBank/DDBJ whole genome shotgun (WGS) entry which is preliminary data.</text>
</comment>
<evidence type="ECO:0000259" key="2">
    <source>
        <dbReference type="Pfam" id="PF08327"/>
    </source>
</evidence>
<dbReference type="AlphaFoldDB" id="A0A4R5P3R7"/>
<feature type="domain" description="Activator of Hsp90 ATPase homologue 1/2-like C-terminal" evidence="2">
    <location>
        <begin position="12"/>
        <end position="116"/>
    </location>
</feature>
<dbReference type="Pfam" id="PF08327">
    <property type="entry name" value="AHSA1"/>
    <property type="match status" value="1"/>
</dbReference>
<proteinExistence type="inferred from homology"/>
<comment type="similarity">
    <text evidence="1">Belongs to the AHA1 family.</text>
</comment>
<evidence type="ECO:0000313" key="3">
    <source>
        <dbReference type="EMBL" id="TDH17557.1"/>
    </source>
</evidence>
<reference evidence="3 4" key="1">
    <citation type="journal article" date="2019" name="Sci. Rep.">
        <title>Extended insight into the Mycobacterium chelonae-abscessus complex through whole genome sequencing of Mycobacterium salmoniphilum outbreak and Mycobacterium salmoniphilum-like strains.</title>
        <authorList>
            <person name="Behra P.R.K."/>
            <person name="Das S."/>
            <person name="Pettersson B.M.F."/>
            <person name="Shirreff L."/>
            <person name="DuCote T."/>
            <person name="Jacobsson K.G."/>
            <person name="Ennis D.G."/>
            <person name="Kirsebom L.A."/>
        </authorList>
    </citation>
    <scope>NUCLEOTIDE SEQUENCE [LARGE SCALE GENOMIC DNA]</scope>
    <source>
        <strain evidence="3 4">DSM 45524</strain>
    </source>
</reference>
<dbReference type="EMBL" id="RXLR01000033">
    <property type="protein sequence ID" value="TDH17557.1"/>
    <property type="molecule type" value="Genomic_DNA"/>
</dbReference>
<sequence length="153" mass="17414">MGTVQRSFPFLPQHVWDLMFDPDMWSVNTQGFTPTVGRRFVIKDPAVLGTRFTGCFECVVSDVQPCQRLEFAVQALTWSGPPTALIDTFEFVELPGETHCTFTVCGADRNDPAERLLEHIITESIHWGFHYINRKLERQTRRLPSVFGLPGLS</sequence>
<evidence type="ECO:0000256" key="1">
    <source>
        <dbReference type="ARBA" id="ARBA00006817"/>
    </source>
</evidence>
<organism evidence="3 4">
    <name type="scientific">Mycobacteroides franklinii</name>
    <dbReference type="NCBI Taxonomy" id="948102"/>
    <lineage>
        <taxon>Bacteria</taxon>
        <taxon>Bacillati</taxon>
        <taxon>Actinomycetota</taxon>
        <taxon>Actinomycetes</taxon>
        <taxon>Mycobacteriales</taxon>
        <taxon>Mycobacteriaceae</taxon>
        <taxon>Mycobacteroides</taxon>
    </lineage>
</organism>
<dbReference type="InterPro" id="IPR023393">
    <property type="entry name" value="START-like_dom_sf"/>
</dbReference>
<accession>A0A4R5P3R7</accession>
<gene>
    <name evidence="3" type="ORF">EJ571_26595</name>
</gene>
<evidence type="ECO:0000313" key="4">
    <source>
        <dbReference type="Proteomes" id="UP000295627"/>
    </source>
</evidence>
<dbReference type="InterPro" id="IPR013538">
    <property type="entry name" value="ASHA1/2-like_C"/>
</dbReference>
<dbReference type="SUPFAM" id="SSF55961">
    <property type="entry name" value="Bet v1-like"/>
    <property type="match status" value="1"/>
</dbReference>
<dbReference type="Gene3D" id="3.30.530.20">
    <property type="match status" value="1"/>
</dbReference>
<dbReference type="RefSeq" id="WP_078336175.1">
    <property type="nucleotide sequence ID" value="NZ_MAFQ01000016.1"/>
</dbReference>
<protein>
    <recommendedName>
        <fullName evidence="2">Activator of Hsp90 ATPase homologue 1/2-like C-terminal domain-containing protein</fullName>
    </recommendedName>
</protein>